<dbReference type="Proteomes" id="UP001487740">
    <property type="component" value="Unassembled WGS sequence"/>
</dbReference>
<dbReference type="Gene3D" id="4.10.400.10">
    <property type="entry name" value="Low-density Lipoprotein Receptor"/>
    <property type="match status" value="1"/>
</dbReference>
<proteinExistence type="predicted"/>
<keyword evidence="1" id="KW-1015">Disulfide bond</keyword>
<dbReference type="Gene3D" id="2.10.25.10">
    <property type="entry name" value="Laminin"/>
    <property type="match status" value="1"/>
</dbReference>
<organism evidence="2 3">
    <name type="scientific">Scylla paramamosain</name>
    <name type="common">Mud crab</name>
    <dbReference type="NCBI Taxonomy" id="85552"/>
    <lineage>
        <taxon>Eukaryota</taxon>
        <taxon>Metazoa</taxon>
        <taxon>Ecdysozoa</taxon>
        <taxon>Arthropoda</taxon>
        <taxon>Crustacea</taxon>
        <taxon>Multicrustacea</taxon>
        <taxon>Malacostraca</taxon>
        <taxon>Eumalacostraca</taxon>
        <taxon>Eucarida</taxon>
        <taxon>Decapoda</taxon>
        <taxon>Pleocyemata</taxon>
        <taxon>Brachyura</taxon>
        <taxon>Eubrachyura</taxon>
        <taxon>Portunoidea</taxon>
        <taxon>Portunidae</taxon>
        <taxon>Portuninae</taxon>
        <taxon>Scylla</taxon>
    </lineage>
</organism>
<dbReference type="EMBL" id="JARAKH010000007">
    <property type="protein sequence ID" value="KAK8402441.1"/>
    <property type="molecule type" value="Genomic_DNA"/>
</dbReference>
<reference evidence="2 3" key="1">
    <citation type="submission" date="2023-03" db="EMBL/GenBank/DDBJ databases">
        <title>High-quality genome of Scylla paramamosain provides insights in environmental adaptation.</title>
        <authorList>
            <person name="Zhang L."/>
        </authorList>
    </citation>
    <scope>NUCLEOTIDE SEQUENCE [LARGE SCALE GENOMIC DNA]</scope>
    <source>
        <strain evidence="2">LZ_2023a</strain>
        <tissue evidence="2">Muscle</tissue>
    </source>
</reference>
<gene>
    <name evidence="2" type="ORF">O3P69_000688</name>
</gene>
<dbReference type="SUPFAM" id="SSF57424">
    <property type="entry name" value="LDL receptor-like module"/>
    <property type="match status" value="1"/>
</dbReference>
<accession>A0AAW0UTW6</accession>
<name>A0AAW0UTW6_SCYPA</name>
<evidence type="ECO:0000313" key="2">
    <source>
        <dbReference type="EMBL" id="KAK8402441.1"/>
    </source>
</evidence>
<dbReference type="AlphaFoldDB" id="A0AAW0UTW6"/>
<protein>
    <submittedName>
        <fullName evidence="2">Uncharacterized protein</fullName>
    </submittedName>
</protein>
<keyword evidence="3" id="KW-1185">Reference proteome</keyword>
<evidence type="ECO:0000256" key="1">
    <source>
        <dbReference type="ARBA" id="ARBA00023157"/>
    </source>
</evidence>
<sequence>MELHKRLSGGTEETGGKCIQKQCMCDGINGCSSGEDELVQLCGIVECREKNGGCEHLCFKTQKLYYFCQCQCYRLITKFNCETWLLL</sequence>
<dbReference type="InterPro" id="IPR036055">
    <property type="entry name" value="LDL_receptor-like_sf"/>
</dbReference>
<evidence type="ECO:0000313" key="3">
    <source>
        <dbReference type="Proteomes" id="UP001487740"/>
    </source>
</evidence>
<comment type="caution">
    <text evidence="2">The sequence shown here is derived from an EMBL/GenBank/DDBJ whole genome shotgun (WGS) entry which is preliminary data.</text>
</comment>